<reference evidence="3 4" key="1">
    <citation type="submission" date="2022-06" db="EMBL/GenBank/DDBJ databases">
        <title>Mycolicibacterium sp. CAU 1645 isolated from seawater.</title>
        <authorList>
            <person name="Kim W."/>
        </authorList>
    </citation>
    <scope>NUCLEOTIDE SEQUENCE [LARGE SCALE GENOMIC DNA]</scope>
    <source>
        <strain evidence="3 4">CAU 1645</strain>
    </source>
</reference>
<proteinExistence type="predicted"/>
<keyword evidence="3" id="KW-0378">Hydrolase</keyword>
<organism evidence="3 4">
    <name type="scientific">Mycolicibacterium arenosum</name>
    <dbReference type="NCBI Taxonomy" id="2952157"/>
    <lineage>
        <taxon>Bacteria</taxon>
        <taxon>Bacillati</taxon>
        <taxon>Actinomycetota</taxon>
        <taxon>Actinomycetes</taxon>
        <taxon>Mycobacteriales</taxon>
        <taxon>Mycobacteriaceae</taxon>
        <taxon>Mycolicibacterium</taxon>
    </lineage>
</organism>
<feature type="domain" description="GmrSD restriction endonucleases C-terminal" evidence="2">
    <location>
        <begin position="102"/>
        <end position="228"/>
    </location>
</feature>
<evidence type="ECO:0000259" key="2">
    <source>
        <dbReference type="Pfam" id="PF07510"/>
    </source>
</evidence>
<dbReference type="PANTHER" id="PTHR24094:SF15">
    <property type="entry name" value="AMP-DEPENDENT SYNTHETASE_LIGASE DOMAIN-CONTAINING PROTEIN-RELATED"/>
    <property type="match status" value="1"/>
</dbReference>
<dbReference type="Pfam" id="PF07510">
    <property type="entry name" value="GmrSD_C"/>
    <property type="match status" value="1"/>
</dbReference>
<protein>
    <submittedName>
        <fullName evidence="3">HNH endonuclease family protein</fullName>
    </submittedName>
</protein>
<keyword evidence="3" id="KW-0540">Nuclease</keyword>
<dbReference type="Proteomes" id="UP001651690">
    <property type="component" value="Unassembled WGS sequence"/>
</dbReference>
<evidence type="ECO:0000313" key="4">
    <source>
        <dbReference type="Proteomes" id="UP001651690"/>
    </source>
</evidence>
<evidence type="ECO:0000313" key="3">
    <source>
        <dbReference type="EMBL" id="MCP9274105.1"/>
    </source>
</evidence>
<comment type="caution">
    <text evidence="3">The sequence shown here is derived from an EMBL/GenBank/DDBJ whole genome shotgun (WGS) entry which is preliminary data.</text>
</comment>
<keyword evidence="3" id="KW-0255">Endonuclease</keyword>
<name>A0ABT1M4L5_9MYCO</name>
<dbReference type="PANTHER" id="PTHR24094">
    <property type="entry name" value="SECRETED PROTEIN"/>
    <property type="match status" value="1"/>
</dbReference>
<dbReference type="RefSeq" id="WP_255061450.1">
    <property type="nucleotide sequence ID" value="NZ_JANDBD010000007.1"/>
</dbReference>
<evidence type="ECO:0000256" key="1">
    <source>
        <dbReference type="SAM" id="SignalP"/>
    </source>
</evidence>
<gene>
    <name evidence="3" type="ORF">NM203_18105</name>
</gene>
<dbReference type="EMBL" id="JANDBD010000007">
    <property type="protein sequence ID" value="MCP9274105.1"/>
    <property type="molecule type" value="Genomic_DNA"/>
</dbReference>
<sequence length="242" mass="25649">MGSPLHALRWLACLAFACAACSSAAPSAERFFVTATPPSAQPVTTAPSPPTIAPSGEIGQLLTRIPVVPALPNVSGYDRSCSPGRGCVFGPAWKDVERTGCDTRNRVLADQLRRVEFKPGTGDCKVVSGLLDDPYSGTTIPFTSADPRAVEIDHVFALGRAWDAGAAAWPVDKRVLFANDTENLLAVSGDLNQSKSDSGPGTWLPPNASFACPFVMRYLRVAAKWQLRISADDRAVAMSTCA</sequence>
<dbReference type="InterPro" id="IPR011089">
    <property type="entry name" value="GmrSD_C"/>
</dbReference>
<keyword evidence="1" id="KW-0732">Signal</keyword>
<dbReference type="GO" id="GO:0004519">
    <property type="term" value="F:endonuclease activity"/>
    <property type="evidence" value="ECO:0007669"/>
    <property type="project" value="UniProtKB-KW"/>
</dbReference>
<feature type="chain" id="PRO_5046074268" evidence="1">
    <location>
        <begin position="25"/>
        <end position="242"/>
    </location>
</feature>
<accession>A0ABT1M4L5</accession>
<keyword evidence="4" id="KW-1185">Reference proteome</keyword>
<feature type="signal peptide" evidence="1">
    <location>
        <begin position="1"/>
        <end position="24"/>
    </location>
</feature>